<dbReference type="InterPro" id="IPR002347">
    <property type="entry name" value="SDR_fam"/>
</dbReference>
<dbReference type="SMART" id="SM00822">
    <property type="entry name" value="PKS_KR"/>
    <property type="match status" value="1"/>
</dbReference>
<dbReference type="Gene3D" id="3.40.50.720">
    <property type="entry name" value="NAD(P)-binding Rossmann-like Domain"/>
    <property type="match status" value="2"/>
</dbReference>
<dbReference type="PANTHER" id="PTHR42760:SF78">
    <property type="entry name" value="3-OXOACYL-[ACYL-CARRIER-PROTEIN] REDUCTASE [NADH]"/>
    <property type="match status" value="1"/>
</dbReference>
<accession>A0A3E0X3Q7</accession>
<reference evidence="4" key="1">
    <citation type="submission" date="2017-05" db="EMBL/GenBank/DDBJ databases">
        <authorList>
            <person name="Sharma S."/>
            <person name="Sidhu C."/>
            <person name="Pinnaka A.K."/>
        </authorList>
    </citation>
    <scope>NUCLEOTIDE SEQUENCE [LARGE SCALE GENOMIC DNA]</scope>
    <source>
        <strain evidence="4">AK93</strain>
    </source>
</reference>
<name>A0A3E0X3Q7_9GAMM</name>
<evidence type="ECO:0000259" key="2">
    <source>
        <dbReference type="SMART" id="SM00822"/>
    </source>
</evidence>
<keyword evidence="4" id="KW-1185">Reference proteome</keyword>
<evidence type="ECO:0000313" key="4">
    <source>
        <dbReference type="Proteomes" id="UP000256763"/>
    </source>
</evidence>
<dbReference type="NCBIfam" id="NF006110">
    <property type="entry name" value="PRK08261.1"/>
    <property type="match status" value="1"/>
</dbReference>
<dbReference type="PRINTS" id="PR00081">
    <property type="entry name" value="GDHRDH"/>
</dbReference>
<dbReference type="FunFam" id="3.40.50.720:FF:000338">
    <property type="entry name" value="3-oxoacyl-ACP reductase FabG"/>
    <property type="match status" value="1"/>
</dbReference>
<proteinExistence type="inferred from homology"/>
<feature type="domain" description="Ketoreductase" evidence="2">
    <location>
        <begin position="211"/>
        <end position="386"/>
    </location>
</feature>
<comment type="similarity">
    <text evidence="1">Belongs to the short-chain dehydrogenases/reductases (SDR) family.</text>
</comment>
<dbReference type="Pfam" id="PF13561">
    <property type="entry name" value="adh_short_C2"/>
    <property type="match status" value="1"/>
</dbReference>
<protein>
    <submittedName>
        <fullName evidence="3">3-oxoacyl-ACP reductase</fullName>
    </submittedName>
</protein>
<dbReference type="InterPro" id="IPR036291">
    <property type="entry name" value="NAD(P)-bd_dom_sf"/>
</dbReference>
<gene>
    <name evidence="3" type="ORF">CAL65_03405</name>
</gene>
<dbReference type="GO" id="GO:0016616">
    <property type="term" value="F:oxidoreductase activity, acting on the CH-OH group of donors, NAD or NADP as acceptor"/>
    <property type="evidence" value="ECO:0007669"/>
    <property type="project" value="TreeGrafter"/>
</dbReference>
<dbReference type="PANTHER" id="PTHR42760">
    <property type="entry name" value="SHORT-CHAIN DEHYDROGENASES/REDUCTASES FAMILY MEMBER"/>
    <property type="match status" value="1"/>
</dbReference>
<dbReference type="RefSeq" id="WP_116300974.1">
    <property type="nucleotide sequence ID" value="NZ_NFZV01000002.1"/>
</dbReference>
<organism evidence="3 4">
    <name type="scientific">Alkalilimnicola ehrlichii</name>
    <dbReference type="NCBI Taxonomy" id="351052"/>
    <lineage>
        <taxon>Bacteria</taxon>
        <taxon>Pseudomonadati</taxon>
        <taxon>Pseudomonadota</taxon>
        <taxon>Gammaproteobacteria</taxon>
        <taxon>Chromatiales</taxon>
        <taxon>Ectothiorhodospiraceae</taxon>
        <taxon>Alkalilimnicola</taxon>
    </lineage>
</organism>
<dbReference type="EMBL" id="NFZW01000002">
    <property type="protein sequence ID" value="RFA38957.1"/>
    <property type="molecule type" value="Genomic_DNA"/>
</dbReference>
<dbReference type="OrthoDB" id="9804774at2"/>
<sequence length="449" mass="46920">MNDYLVQLSNNTVARRGLKMIGAPTPLALARASGPYQEKPLQGKRLLFAGNGFLAAAAKTALTQAGAVIGDPAQAGEEDRFDGIVFDASGVQQPSDLRALYEAFHPIMLRLAENSRVVVLTGLPEAAKTSGEAACRRGIEGFTRSVAKEIGKRGSTANLLYVAQDAEDRLVMPLRFFLSEHSTYVDGQAVRVTAAAKAPSPLPLSHTLADKTAIVTGAAGGIGAATVRRLAAEGAHVICVDIPPTQETLDAIAKDIGGSALALDVTADEAPAQLSRFVAERGGVDIVVHNAGVTRDRTLAYMKADLWEQTIAINLEAILRIDAQLQQDNNLNAQGRIVCLSSIAGIAGNAGQTNYGLTKAALIGYVEAEAPRLAARGITINAVAPGFIETSMTARMPFVMREGARRLTSLSQGGQPEDVAELICFLATPGASGINGNTVRVCGQSLVGA</sequence>
<evidence type="ECO:0000256" key="1">
    <source>
        <dbReference type="ARBA" id="ARBA00006484"/>
    </source>
</evidence>
<comment type="caution">
    <text evidence="3">The sequence shown here is derived from an EMBL/GenBank/DDBJ whole genome shotgun (WGS) entry which is preliminary data.</text>
</comment>
<dbReference type="AlphaFoldDB" id="A0A3E0X3Q7"/>
<dbReference type="PRINTS" id="PR00080">
    <property type="entry name" value="SDRFAMILY"/>
</dbReference>
<dbReference type="Proteomes" id="UP000256763">
    <property type="component" value="Unassembled WGS sequence"/>
</dbReference>
<evidence type="ECO:0000313" key="3">
    <source>
        <dbReference type="EMBL" id="RFA38957.1"/>
    </source>
</evidence>
<dbReference type="InterPro" id="IPR057326">
    <property type="entry name" value="KR_dom"/>
</dbReference>
<dbReference type="SUPFAM" id="SSF51735">
    <property type="entry name" value="NAD(P)-binding Rossmann-fold domains"/>
    <property type="match status" value="1"/>
</dbReference>